<dbReference type="SUPFAM" id="SSF46785">
    <property type="entry name" value="Winged helix' DNA-binding domain"/>
    <property type="match status" value="2"/>
</dbReference>
<dbReference type="InterPro" id="IPR036388">
    <property type="entry name" value="WH-like_DNA-bd_sf"/>
</dbReference>
<dbReference type="AlphaFoldDB" id="A0A4Y7NI08"/>
<sequence length="252" mass="28705">MRKRPGIGAIQKQRLEQERFRDKATEIQDNVFEQMTNQMEKFRANLETFASKHRNEIKKNPTFRRQFQEMCAAIGVDPLASSKGFWSEMLGVGDFYYEIGVQVIEVCLATSPKNGGLITLGELRQRLIKARGSAKHHQEITNDDILRAIKKLKVLGPGFSIISLKGTQDTSDILIRSIPGELNPDHTDVLKVAEAQAFTSVKALKSTLNWDEIRSQQILHELVRDGLAWIDEQSSPKTYWFPSFFKPLSKED</sequence>
<dbReference type="FunFam" id="1.10.10.10:FF:000397">
    <property type="entry name" value="Vacuolar-sorting protein SNF8"/>
    <property type="match status" value="1"/>
</dbReference>
<dbReference type="PANTHER" id="PTHR12806:SF0">
    <property type="entry name" value="VACUOLAR-SORTING PROTEIN SNF8"/>
    <property type="match status" value="1"/>
</dbReference>
<comment type="subcellular location">
    <subcellularLocation>
        <location evidence="2">Cytoplasm</location>
    </subcellularLocation>
    <subcellularLocation>
        <location evidence="1">Endosome membrane</location>
        <topology evidence="1">Peripheral membrane protein</topology>
    </subcellularLocation>
</comment>
<accession>A0A4Y7NI08</accession>
<dbReference type="GO" id="GO:0000814">
    <property type="term" value="C:ESCRT II complex"/>
    <property type="evidence" value="ECO:0007669"/>
    <property type="project" value="UniProtKB-UniRule"/>
</dbReference>
<evidence type="ECO:0000256" key="8">
    <source>
        <dbReference type="ARBA" id="ARBA00022927"/>
    </source>
</evidence>
<keyword evidence="5 10" id="KW-0813">Transport</keyword>
<evidence type="ECO:0000256" key="7">
    <source>
        <dbReference type="ARBA" id="ARBA00022753"/>
    </source>
</evidence>
<protein>
    <recommendedName>
        <fullName evidence="4 10">Vacuolar-sorting protein SNF8</fullName>
    </recommendedName>
</protein>
<evidence type="ECO:0000256" key="10">
    <source>
        <dbReference type="PIRNR" id="PIRNR017215"/>
    </source>
</evidence>
<evidence type="ECO:0000256" key="9">
    <source>
        <dbReference type="ARBA" id="ARBA00023136"/>
    </source>
</evidence>
<gene>
    <name evidence="11" type="primary">EOG090X09XM</name>
</gene>
<comment type="subunit">
    <text evidence="10">Component of the endosomal sorting complex required for transport II (ESCRT-II).</text>
</comment>
<dbReference type="InterPro" id="IPR036390">
    <property type="entry name" value="WH_DNA-bd_sf"/>
</dbReference>
<evidence type="ECO:0000256" key="2">
    <source>
        <dbReference type="ARBA" id="ARBA00004496"/>
    </source>
</evidence>
<dbReference type="Gene3D" id="1.10.10.10">
    <property type="entry name" value="Winged helix-like DNA-binding domain superfamily/Winged helix DNA-binding domain"/>
    <property type="match status" value="2"/>
</dbReference>
<evidence type="ECO:0000256" key="5">
    <source>
        <dbReference type="ARBA" id="ARBA00022448"/>
    </source>
</evidence>
<keyword evidence="6" id="KW-0963">Cytoplasm</keyword>
<reference evidence="11" key="1">
    <citation type="submission" date="2018-08" db="EMBL/GenBank/DDBJ databases">
        <authorList>
            <person name="Cornetti L."/>
        </authorList>
    </citation>
    <scope>NUCLEOTIDE SEQUENCE</scope>
    <source>
        <strain evidence="11">CH-H-2</strain>
    </source>
</reference>
<proteinExistence type="evidence at transcript level"/>
<evidence type="ECO:0000256" key="3">
    <source>
        <dbReference type="ARBA" id="ARBA00009834"/>
    </source>
</evidence>
<dbReference type="InterPro" id="IPR040608">
    <property type="entry name" value="Snf8/Vps36"/>
</dbReference>
<name>A0A4Y7NI08_9CRUS</name>
<evidence type="ECO:0000256" key="4">
    <source>
        <dbReference type="ARBA" id="ARBA00017052"/>
    </source>
</evidence>
<dbReference type="Gene3D" id="6.10.140.180">
    <property type="match status" value="1"/>
</dbReference>
<comment type="similarity">
    <text evidence="3 10">Belongs to the SNF8 family.</text>
</comment>
<keyword evidence="7" id="KW-0967">Endosome</keyword>
<evidence type="ECO:0000313" key="11">
    <source>
        <dbReference type="EMBL" id="SVE92523.1"/>
    </source>
</evidence>
<dbReference type="EMBL" id="LR022904">
    <property type="protein sequence ID" value="SVE92523.1"/>
    <property type="molecule type" value="mRNA"/>
</dbReference>
<dbReference type="PIRSF" id="PIRSF017215">
    <property type="entry name" value="ESCRT2_Vps22"/>
    <property type="match status" value="1"/>
</dbReference>
<evidence type="ECO:0000256" key="1">
    <source>
        <dbReference type="ARBA" id="ARBA00004481"/>
    </source>
</evidence>
<dbReference type="PANTHER" id="PTHR12806">
    <property type="entry name" value="EAP30 SUBUNIT OF ELL COMPLEX"/>
    <property type="match status" value="1"/>
</dbReference>
<keyword evidence="9" id="KW-0472">Membrane</keyword>
<dbReference type="GO" id="GO:0043328">
    <property type="term" value="P:protein transport to vacuole involved in ubiquitin-dependent protein catabolic process via the multivesicular body sorting pathway"/>
    <property type="evidence" value="ECO:0007669"/>
    <property type="project" value="TreeGrafter"/>
</dbReference>
<organism evidence="11">
    <name type="scientific">Megafenestra aurita</name>
    <dbReference type="NCBI Taxonomy" id="2291010"/>
    <lineage>
        <taxon>Eukaryota</taxon>
        <taxon>Metazoa</taxon>
        <taxon>Ecdysozoa</taxon>
        <taxon>Arthropoda</taxon>
        <taxon>Crustacea</taxon>
        <taxon>Branchiopoda</taxon>
        <taxon>Diplostraca</taxon>
        <taxon>Cladocera</taxon>
        <taxon>Anomopoda</taxon>
        <taxon>Daphniidae</taxon>
        <taxon>Megafenestra</taxon>
    </lineage>
</organism>
<dbReference type="Pfam" id="PF04157">
    <property type="entry name" value="EAP30"/>
    <property type="match status" value="1"/>
</dbReference>
<dbReference type="InterPro" id="IPR016689">
    <property type="entry name" value="ESCRT-2_cplx_Snf8"/>
</dbReference>
<dbReference type="FunFam" id="1.10.10.10:FF:000085">
    <property type="entry name" value="Vacuolar-sorting protein SNF8"/>
    <property type="match status" value="1"/>
</dbReference>
<comment type="function">
    <text evidence="10">Component of the endosomal sorting complex required for transport II (ESCRT-II), which is required for multivesicular body (MVB) formation and sorting of endosomal cargo proteins into MVBs.</text>
</comment>
<keyword evidence="8 10" id="KW-0653">Protein transport</keyword>
<evidence type="ECO:0000256" key="6">
    <source>
        <dbReference type="ARBA" id="ARBA00022490"/>
    </source>
</evidence>